<evidence type="ECO:0000256" key="1">
    <source>
        <dbReference type="ARBA" id="ARBA00008798"/>
    </source>
</evidence>
<evidence type="ECO:0000313" key="11">
    <source>
        <dbReference type="EMBL" id="SLM12607.1"/>
    </source>
</evidence>
<keyword evidence="3" id="KW-0808">Transferase</keyword>
<dbReference type="GO" id="GO:0001216">
    <property type="term" value="F:DNA-binding transcription activator activity"/>
    <property type="evidence" value="ECO:0007669"/>
    <property type="project" value="InterPro"/>
</dbReference>
<dbReference type="PROSITE" id="PS00718">
    <property type="entry name" value="SIGMA54_2"/>
    <property type="match status" value="1"/>
</dbReference>
<feature type="domain" description="RNA polymerase sigma factor 54 DNA-binding" evidence="9">
    <location>
        <begin position="298"/>
        <end position="448"/>
    </location>
</feature>
<reference evidence="11" key="1">
    <citation type="submission" date="2017-02" db="EMBL/GenBank/DDBJ databases">
        <authorList>
            <person name="Regsiter A."/>
            <person name="William W."/>
        </authorList>
    </citation>
    <scope>NUCLEOTIDE SEQUENCE</scope>
    <source>
        <strain evidence="11">Bib</strain>
    </source>
</reference>
<dbReference type="Pfam" id="PF04552">
    <property type="entry name" value="Sigma54_DBD"/>
    <property type="match status" value="1"/>
</dbReference>
<comment type="similarity">
    <text evidence="1">Belongs to the sigma-54 factor family.</text>
</comment>
<dbReference type="InterPro" id="IPR007046">
    <property type="entry name" value="RNA_pol_sigma_54_core-bd"/>
</dbReference>
<dbReference type="PANTHER" id="PTHR32248:SF4">
    <property type="entry name" value="RNA POLYMERASE SIGMA-54 FACTOR"/>
    <property type="match status" value="1"/>
</dbReference>
<dbReference type="PRINTS" id="PR00045">
    <property type="entry name" value="SIGMA54FCT"/>
</dbReference>
<evidence type="ECO:0000256" key="4">
    <source>
        <dbReference type="ARBA" id="ARBA00022695"/>
    </source>
</evidence>
<dbReference type="PIRSF" id="PIRSF000774">
    <property type="entry name" value="RpoN"/>
    <property type="match status" value="1"/>
</dbReference>
<protein>
    <submittedName>
        <fullName evidence="11">RNA polymerase sigma-54 factor</fullName>
    </submittedName>
</protein>
<dbReference type="GO" id="GO:0006352">
    <property type="term" value="P:DNA-templated transcription initiation"/>
    <property type="evidence" value="ECO:0007669"/>
    <property type="project" value="InterPro"/>
</dbReference>
<dbReference type="PANTHER" id="PTHR32248">
    <property type="entry name" value="RNA POLYMERASE SIGMA-54 FACTOR"/>
    <property type="match status" value="1"/>
</dbReference>
<gene>
    <name evidence="11" type="ORF">SPIROBIBN47_250104</name>
</gene>
<dbReference type="InterPro" id="IPR038709">
    <property type="entry name" value="RpoN_core-bd_sf"/>
</dbReference>
<dbReference type="InterPro" id="IPR000394">
    <property type="entry name" value="RNA_pol_sigma_54"/>
</dbReference>
<keyword evidence="4" id="KW-0548">Nucleotidyltransferase</keyword>
<dbReference type="AlphaFoldDB" id="A0A3P3XI85"/>
<evidence type="ECO:0000259" key="9">
    <source>
        <dbReference type="Pfam" id="PF04552"/>
    </source>
</evidence>
<dbReference type="Gene3D" id="1.10.10.60">
    <property type="entry name" value="Homeodomain-like"/>
    <property type="match status" value="1"/>
</dbReference>
<dbReference type="PROSITE" id="PS50044">
    <property type="entry name" value="SIGMA54_3"/>
    <property type="match status" value="1"/>
</dbReference>
<dbReference type="GO" id="GO:0003677">
    <property type="term" value="F:DNA binding"/>
    <property type="evidence" value="ECO:0007669"/>
    <property type="project" value="UniProtKB-KW"/>
</dbReference>
<evidence type="ECO:0000259" key="10">
    <source>
        <dbReference type="Pfam" id="PF04963"/>
    </source>
</evidence>
<dbReference type="GO" id="GO:0016779">
    <property type="term" value="F:nucleotidyltransferase activity"/>
    <property type="evidence" value="ECO:0007669"/>
    <property type="project" value="UniProtKB-KW"/>
</dbReference>
<name>A0A3P3XI85_9SPIR</name>
<dbReference type="Pfam" id="PF04963">
    <property type="entry name" value="Sigma54_CBD"/>
    <property type="match status" value="1"/>
</dbReference>
<dbReference type="Gene3D" id="1.10.260.40">
    <property type="entry name" value="lambda repressor-like DNA-binding domains"/>
    <property type="match status" value="1"/>
</dbReference>
<accession>A0A3P3XI85</accession>
<dbReference type="GO" id="GO:0016987">
    <property type="term" value="F:sigma factor activity"/>
    <property type="evidence" value="ECO:0007669"/>
    <property type="project" value="UniProtKB-KW"/>
</dbReference>
<dbReference type="InterPro" id="IPR007634">
    <property type="entry name" value="RNA_pol_sigma_54_DNA-bd"/>
</dbReference>
<dbReference type="Pfam" id="PF00309">
    <property type="entry name" value="Sigma54_AID"/>
    <property type="match status" value="1"/>
</dbReference>
<dbReference type="NCBIfam" id="TIGR02395">
    <property type="entry name" value="rpoN_sigma"/>
    <property type="match status" value="1"/>
</dbReference>
<dbReference type="InterPro" id="IPR010982">
    <property type="entry name" value="Lambda_DNA-bd_dom_sf"/>
</dbReference>
<feature type="domain" description="RNA polymerase sigma factor 54 core-binding" evidence="10">
    <location>
        <begin position="99"/>
        <end position="284"/>
    </location>
</feature>
<evidence type="ECO:0000256" key="5">
    <source>
        <dbReference type="ARBA" id="ARBA00023015"/>
    </source>
</evidence>
<keyword evidence="7" id="KW-0238">DNA-binding</keyword>
<organism evidence="11">
    <name type="scientific">uncultured spirochete</name>
    <dbReference type="NCBI Taxonomy" id="156406"/>
    <lineage>
        <taxon>Bacteria</taxon>
        <taxon>Pseudomonadati</taxon>
        <taxon>Spirochaetota</taxon>
        <taxon>Spirochaetia</taxon>
        <taxon>Spirochaetales</taxon>
        <taxon>environmental samples</taxon>
    </lineage>
</organism>
<keyword evidence="6" id="KW-0731">Sigma factor</keyword>
<proteinExistence type="inferred from homology"/>
<keyword evidence="2" id="KW-0240">DNA-directed RNA polymerase</keyword>
<keyword evidence="5" id="KW-0805">Transcription regulation</keyword>
<evidence type="ECO:0000256" key="7">
    <source>
        <dbReference type="ARBA" id="ARBA00023125"/>
    </source>
</evidence>
<evidence type="ECO:0000256" key="8">
    <source>
        <dbReference type="ARBA" id="ARBA00023163"/>
    </source>
</evidence>
<dbReference type="GO" id="GO:0000428">
    <property type="term" value="C:DNA-directed RNA polymerase complex"/>
    <property type="evidence" value="ECO:0007669"/>
    <property type="project" value="UniProtKB-KW"/>
</dbReference>
<dbReference type="Gene3D" id="1.10.10.1330">
    <property type="entry name" value="RNA polymerase sigma-54 factor, core-binding domain"/>
    <property type="match status" value="1"/>
</dbReference>
<dbReference type="EMBL" id="FWDM01000018">
    <property type="protein sequence ID" value="SLM12607.1"/>
    <property type="molecule type" value="Genomic_DNA"/>
</dbReference>
<sequence>MQTQRPVLAQQQQLKLSPRMIQAIRLLALPLQELSEQIRQELEENPALELLTDNAELSLDVMEDSLDTFRDSDETLREAEYSDEAFGFNNDENDRTAIIEQTIATEESLQEHLSGQLGLLPLNDAERQVAERLIQNTDENGFHILPPQEICPDCEPGTLERILSLLQRLDPPGTCTSGYRESLIVQAQIAANAPRKTIEVLTSHFEDLQTRNRSAIKKSLGLNDRELDHIIDFIRTLDPFPGRSFSRARPRYIVPDLAMWLEDGEIKVRLNDDIVPKLGINRLYTELASRASRGEAEKFAREKVENARFFIDSIKRRNETLLKTAYAIADAQKAFFVGGPQALKPLTLKEIAQKIEVHEATVSRVVNGKYVQTDWGTFELRRFFTNAVNHDNGENISKEAAKAQISQIIDELASRREKISDRIIAEILARRGINVARRTVAKYRSELGK</sequence>
<evidence type="ECO:0000256" key="2">
    <source>
        <dbReference type="ARBA" id="ARBA00022478"/>
    </source>
</evidence>
<evidence type="ECO:0000256" key="6">
    <source>
        <dbReference type="ARBA" id="ARBA00023082"/>
    </source>
</evidence>
<evidence type="ECO:0000256" key="3">
    <source>
        <dbReference type="ARBA" id="ARBA00022679"/>
    </source>
</evidence>
<keyword evidence="8" id="KW-0804">Transcription</keyword>